<feature type="domain" description="ABC transporter" evidence="9">
    <location>
        <begin position="4"/>
        <end position="267"/>
    </location>
</feature>
<keyword evidence="6 10" id="KW-0067">ATP-binding</keyword>
<evidence type="ECO:0000256" key="2">
    <source>
        <dbReference type="ARBA" id="ARBA00005417"/>
    </source>
</evidence>
<evidence type="ECO:0000256" key="3">
    <source>
        <dbReference type="ARBA" id="ARBA00022448"/>
    </source>
</evidence>
<gene>
    <name evidence="10" type="ORF">GCM10022254_31580</name>
</gene>
<evidence type="ECO:0000256" key="4">
    <source>
        <dbReference type="ARBA" id="ARBA00022475"/>
    </source>
</evidence>
<reference evidence="11" key="1">
    <citation type="journal article" date="2019" name="Int. J. Syst. Evol. Microbiol.">
        <title>The Global Catalogue of Microorganisms (GCM) 10K type strain sequencing project: providing services to taxonomists for standard genome sequencing and annotation.</title>
        <authorList>
            <consortium name="The Broad Institute Genomics Platform"/>
            <consortium name="The Broad Institute Genome Sequencing Center for Infectious Disease"/>
            <person name="Wu L."/>
            <person name="Ma J."/>
        </authorList>
    </citation>
    <scope>NUCLEOTIDE SEQUENCE [LARGE SCALE GENOMIC DNA]</scope>
    <source>
        <strain evidence="11">JCM 17440</strain>
    </source>
</reference>
<dbReference type="SUPFAM" id="SSF52540">
    <property type="entry name" value="P-loop containing nucleoside triphosphate hydrolases"/>
    <property type="match status" value="2"/>
</dbReference>
<feature type="region of interest" description="Disordered" evidence="8">
    <location>
        <begin position="614"/>
        <end position="634"/>
    </location>
</feature>
<comment type="caution">
    <text evidence="10">The sequence shown here is derived from an EMBL/GenBank/DDBJ whole genome shotgun (WGS) entry which is preliminary data.</text>
</comment>
<dbReference type="PROSITE" id="PS50893">
    <property type="entry name" value="ABC_TRANSPORTER_2"/>
    <property type="match status" value="2"/>
</dbReference>
<dbReference type="Gene3D" id="3.40.50.300">
    <property type="entry name" value="P-loop containing nucleotide triphosphate hydrolases"/>
    <property type="match status" value="2"/>
</dbReference>
<keyword evidence="3" id="KW-0813">Transport</keyword>
<dbReference type="InterPro" id="IPR003593">
    <property type="entry name" value="AAA+_ATPase"/>
</dbReference>
<dbReference type="EMBL" id="BAABAS010000006">
    <property type="protein sequence ID" value="GAA4232236.1"/>
    <property type="molecule type" value="Genomic_DNA"/>
</dbReference>
<keyword evidence="7" id="KW-0472">Membrane</keyword>
<dbReference type="GO" id="GO:0005524">
    <property type="term" value="F:ATP binding"/>
    <property type="evidence" value="ECO:0007669"/>
    <property type="project" value="UniProtKB-KW"/>
</dbReference>
<evidence type="ECO:0000313" key="10">
    <source>
        <dbReference type="EMBL" id="GAA4232236.1"/>
    </source>
</evidence>
<evidence type="ECO:0000256" key="6">
    <source>
        <dbReference type="ARBA" id="ARBA00022840"/>
    </source>
</evidence>
<dbReference type="Pfam" id="PF00005">
    <property type="entry name" value="ABC_tran"/>
    <property type="match status" value="2"/>
</dbReference>
<dbReference type="InterPro" id="IPR017871">
    <property type="entry name" value="ABC_transporter-like_CS"/>
</dbReference>
<dbReference type="NCBIfam" id="TIGR01727">
    <property type="entry name" value="oligo_HPY"/>
    <property type="match status" value="1"/>
</dbReference>
<dbReference type="InterPro" id="IPR003439">
    <property type="entry name" value="ABC_transporter-like_ATP-bd"/>
</dbReference>
<evidence type="ECO:0000256" key="5">
    <source>
        <dbReference type="ARBA" id="ARBA00022741"/>
    </source>
</evidence>
<sequence>MSLLEIEDFCVGVGTGDDTVELVRELSLSLDRGETLCIVGESGSGKTVTALSVIRLLEFVAPTRTTGEIRLEDVDLTTLTAEQMRAFRGRRIGMVFQEALDSLNPAQRIGAQLVEAYRPAGVAAGADVRDPRRRDLRDQANAQAKELLGEVGFPDPQQIMNRYPHQLSGGQQQRVMIAMALMSGPDLLLADEPTTALDATTQKEILRLFRDVQRKHQMACVFITHDMGVAAEIADRIAVLYAGRLVEIGPVAQVLGSPRHRYTRALVECVPQARVRRTENLPSITGSVPGPAEVLPGCRFAPRCAHAVDQCETAEPGMRAVGEDGGQVACWNPGEGAVSLPIAAVTSSAATAADDAPVLVIEKVRKIYTSRGQRGGLLGLRRREEVAAVDGVSLEIRPGEFFGLVGESGSGKTTLGQLVAALDDPTEGMIGLAGREHTHKGLDGGARDFRRTVQLIFQDPQNSLDPRHTVERIVAEPLRELTDLRGEALRTRVAELLAEVGLPPSIKDRIPAQISGGQCQRVAIARAIAPEPRLIVADEPTSALDVSVQGQVINLLLELRRERNLAYLFISHNLGLVLSVADRVGVMKDGRLVEVGTAEEIAADPKHEYTRRLLAASPDLTAGQDRAAPDAARS</sequence>
<keyword evidence="11" id="KW-1185">Reference proteome</keyword>
<dbReference type="PANTHER" id="PTHR43297">
    <property type="entry name" value="OLIGOPEPTIDE TRANSPORT ATP-BINDING PROTEIN APPD"/>
    <property type="match status" value="1"/>
</dbReference>
<comment type="similarity">
    <text evidence="2">Belongs to the ABC transporter superfamily.</text>
</comment>
<keyword evidence="4" id="KW-1003">Cell membrane</keyword>
<comment type="subcellular location">
    <subcellularLocation>
        <location evidence="1">Cell membrane</location>
        <topology evidence="1">Peripheral membrane protein</topology>
    </subcellularLocation>
</comment>
<evidence type="ECO:0000256" key="7">
    <source>
        <dbReference type="ARBA" id="ARBA00023136"/>
    </source>
</evidence>
<dbReference type="PROSITE" id="PS00211">
    <property type="entry name" value="ABC_TRANSPORTER_1"/>
    <property type="match status" value="2"/>
</dbReference>
<proteinExistence type="inferred from homology"/>
<dbReference type="InterPro" id="IPR050388">
    <property type="entry name" value="ABC_Ni/Peptide_Import"/>
</dbReference>
<evidence type="ECO:0000259" key="9">
    <source>
        <dbReference type="PROSITE" id="PS50893"/>
    </source>
</evidence>
<dbReference type="Pfam" id="PF08352">
    <property type="entry name" value="oligo_HPY"/>
    <property type="match status" value="2"/>
</dbReference>
<feature type="domain" description="ABC transporter" evidence="9">
    <location>
        <begin position="359"/>
        <end position="614"/>
    </location>
</feature>
<dbReference type="RefSeq" id="WP_344896676.1">
    <property type="nucleotide sequence ID" value="NZ_BAABAS010000006.1"/>
</dbReference>
<evidence type="ECO:0000256" key="8">
    <source>
        <dbReference type="SAM" id="MobiDB-lite"/>
    </source>
</evidence>
<dbReference type="SMART" id="SM00382">
    <property type="entry name" value="AAA"/>
    <property type="match status" value="2"/>
</dbReference>
<accession>A0ABP8C286</accession>
<evidence type="ECO:0000256" key="1">
    <source>
        <dbReference type="ARBA" id="ARBA00004202"/>
    </source>
</evidence>
<dbReference type="InterPro" id="IPR013563">
    <property type="entry name" value="Oligopep_ABC_C"/>
</dbReference>
<organism evidence="10 11">
    <name type="scientific">Actinomadura meridiana</name>
    <dbReference type="NCBI Taxonomy" id="559626"/>
    <lineage>
        <taxon>Bacteria</taxon>
        <taxon>Bacillati</taxon>
        <taxon>Actinomycetota</taxon>
        <taxon>Actinomycetes</taxon>
        <taxon>Streptosporangiales</taxon>
        <taxon>Thermomonosporaceae</taxon>
        <taxon>Actinomadura</taxon>
    </lineage>
</organism>
<dbReference type="InterPro" id="IPR027417">
    <property type="entry name" value="P-loop_NTPase"/>
</dbReference>
<name>A0ABP8C286_9ACTN</name>
<dbReference type="PANTHER" id="PTHR43297:SF2">
    <property type="entry name" value="DIPEPTIDE TRANSPORT ATP-BINDING PROTEIN DPPD"/>
    <property type="match status" value="1"/>
</dbReference>
<dbReference type="CDD" id="cd03257">
    <property type="entry name" value="ABC_NikE_OppD_transporters"/>
    <property type="match status" value="2"/>
</dbReference>
<dbReference type="Proteomes" id="UP001501710">
    <property type="component" value="Unassembled WGS sequence"/>
</dbReference>
<keyword evidence="5" id="KW-0547">Nucleotide-binding</keyword>
<evidence type="ECO:0000313" key="11">
    <source>
        <dbReference type="Proteomes" id="UP001501710"/>
    </source>
</evidence>
<dbReference type="NCBIfam" id="NF008453">
    <property type="entry name" value="PRK11308.1"/>
    <property type="match status" value="2"/>
</dbReference>
<protein>
    <submittedName>
        <fullName evidence="10">ABC transporter ATP-binding protein</fullName>
    </submittedName>
</protein>
<dbReference type="NCBIfam" id="NF007739">
    <property type="entry name" value="PRK10419.1"/>
    <property type="match status" value="2"/>
</dbReference>